<gene>
    <name evidence="1" type="ORF">GCM10007291_22150</name>
</gene>
<evidence type="ECO:0000313" key="2">
    <source>
        <dbReference type="Proteomes" id="UP000658305"/>
    </source>
</evidence>
<sequence length="173" mass="18943">MAFTMIVTINETEASRVFSGLRDALSDMTVLMDNMGRVLVSSARSRIDTTNRAPDGSLWPQSQRAREHGGKTLYETGLLLGSINAWAGTDHVMVGSNAPYARIHQEGAEQGQFGARAGRTRPSTKRPKSQDYFFMLPWGDIPARPYIGLSQDDEATVVELAEAHFSDIVAGLQ</sequence>
<dbReference type="Proteomes" id="UP000658305">
    <property type="component" value="Unassembled WGS sequence"/>
</dbReference>
<accession>A0ABQ3FGC2</accession>
<comment type="caution">
    <text evidence="1">The sequence shown here is derived from an EMBL/GenBank/DDBJ whole genome shotgun (WGS) entry which is preliminary data.</text>
</comment>
<reference evidence="2" key="1">
    <citation type="journal article" date="2019" name="Int. J. Syst. Evol. Microbiol.">
        <title>The Global Catalogue of Microorganisms (GCM) 10K type strain sequencing project: providing services to taxonomists for standard genome sequencing and annotation.</title>
        <authorList>
            <consortium name="The Broad Institute Genomics Platform"/>
            <consortium name="The Broad Institute Genome Sequencing Center for Infectious Disease"/>
            <person name="Wu L."/>
            <person name="Ma J."/>
        </authorList>
    </citation>
    <scope>NUCLEOTIDE SEQUENCE [LARGE SCALE GENOMIC DNA]</scope>
    <source>
        <strain evidence="2">KCTC 23298</strain>
    </source>
</reference>
<proteinExistence type="predicted"/>
<name>A0ABQ3FGC2_9RHOB</name>
<dbReference type="InterPro" id="IPR006522">
    <property type="entry name" value="Phage_virion_morphogenesis"/>
</dbReference>
<protein>
    <submittedName>
        <fullName evidence="1">Virion morphogenesis protein</fullName>
    </submittedName>
</protein>
<dbReference type="NCBIfam" id="TIGR01635">
    <property type="entry name" value="tail_comp_S"/>
    <property type="match status" value="1"/>
</dbReference>
<dbReference type="EMBL" id="BMYI01000005">
    <property type="protein sequence ID" value="GHC22310.1"/>
    <property type="molecule type" value="Genomic_DNA"/>
</dbReference>
<dbReference type="RefSeq" id="WP_189381000.1">
    <property type="nucleotide sequence ID" value="NZ_BMYI01000005.1"/>
</dbReference>
<evidence type="ECO:0000313" key="1">
    <source>
        <dbReference type="EMBL" id="GHC22310.1"/>
    </source>
</evidence>
<keyword evidence="2" id="KW-1185">Reference proteome</keyword>
<organism evidence="1 2">
    <name type="scientific">Gemmobacter nanjingensis</name>
    <dbReference type="NCBI Taxonomy" id="488454"/>
    <lineage>
        <taxon>Bacteria</taxon>
        <taxon>Pseudomonadati</taxon>
        <taxon>Pseudomonadota</taxon>
        <taxon>Alphaproteobacteria</taxon>
        <taxon>Rhodobacterales</taxon>
        <taxon>Paracoccaceae</taxon>
        <taxon>Gemmobacter</taxon>
    </lineage>
</organism>
<dbReference type="Pfam" id="PF05069">
    <property type="entry name" value="Phage_tail_S"/>
    <property type="match status" value="1"/>
</dbReference>